<gene>
    <name evidence="2" type="ORF">MC7420_8112</name>
</gene>
<dbReference type="Pfam" id="PF17195">
    <property type="entry name" value="DUF5132"/>
    <property type="match status" value="1"/>
</dbReference>
<reference evidence="2 3" key="1">
    <citation type="submission" date="2008-07" db="EMBL/GenBank/DDBJ databases">
        <authorList>
            <person name="Tandeau de Marsac N."/>
            <person name="Ferriera S."/>
            <person name="Johnson J."/>
            <person name="Kravitz S."/>
            <person name="Beeson K."/>
            <person name="Sutton G."/>
            <person name="Rogers Y.-H."/>
            <person name="Friedman R."/>
            <person name="Frazier M."/>
            <person name="Venter J.C."/>
        </authorList>
    </citation>
    <scope>NUCLEOTIDE SEQUENCE [LARGE SCALE GENOMIC DNA]</scope>
    <source>
        <strain evidence="2 3">PCC 7420</strain>
    </source>
</reference>
<accession>B4W4M0</accession>
<sequence length="98" mass="10106">MSLFDLEDLVEDIGIPGVLIGVGAVVLAPIFGPALAKAGKPVAKAAIKGGIVFYEKSKIVMAEAGEAFGDLVAQSKAELATELDENSIVKVSNHPETN</sequence>
<feature type="transmembrane region" description="Helical" evidence="1">
    <location>
        <begin position="13"/>
        <end position="36"/>
    </location>
</feature>
<evidence type="ECO:0000313" key="2">
    <source>
        <dbReference type="EMBL" id="EDX70902.1"/>
    </source>
</evidence>
<name>B4W4M0_9CYAN</name>
<keyword evidence="1" id="KW-0812">Transmembrane</keyword>
<proteinExistence type="predicted"/>
<evidence type="ECO:0008006" key="4">
    <source>
        <dbReference type="Google" id="ProtNLM"/>
    </source>
</evidence>
<dbReference type="OrthoDB" id="465439at2"/>
<evidence type="ECO:0000313" key="3">
    <source>
        <dbReference type="Proteomes" id="UP000003835"/>
    </source>
</evidence>
<keyword evidence="1" id="KW-0472">Membrane</keyword>
<dbReference type="InterPro" id="IPR033456">
    <property type="entry name" value="DUF5132"/>
</dbReference>
<dbReference type="RefSeq" id="WP_006106261.1">
    <property type="nucleotide sequence ID" value="NZ_DS989879.1"/>
</dbReference>
<dbReference type="Proteomes" id="UP000003835">
    <property type="component" value="Unassembled WGS sequence"/>
</dbReference>
<keyword evidence="1" id="KW-1133">Transmembrane helix</keyword>
<protein>
    <recommendedName>
        <fullName evidence="4">DUF5132 domain-containing protein</fullName>
    </recommendedName>
</protein>
<dbReference type="eggNOG" id="ENOG5033DKD">
    <property type="taxonomic scope" value="Bacteria"/>
</dbReference>
<evidence type="ECO:0000256" key="1">
    <source>
        <dbReference type="SAM" id="Phobius"/>
    </source>
</evidence>
<dbReference type="STRING" id="118168.MC7420_8112"/>
<keyword evidence="3" id="KW-1185">Reference proteome</keyword>
<dbReference type="EMBL" id="DS989879">
    <property type="protein sequence ID" value="EDX70902.1"/>
    <property type="molecule type" value="Genomic_DNA"/>
</dbReference>
<dbReference type="AlphaFoldDB" id="B4W4M0"/>
<organism evidence="2 3">
    <name type="scientific">Coleofasciculus chthonoplastes PCC 7420</name>
    <dbReference type="NCBI Taxonomy" id="118168"/>
    <lineage>
        <taxon>Bacteria</taxon>
        <taxon>Bacillati</taxon>
        <taxon>Cyanobacteriota</taxon>
        <taxon>Cyanophyceae</taxon>
        <taxon>Coleofasciculales</taxon>
        <taxon>Coleofasciculaceae</taxon>
        <taxon>Coleofasciculus</taxon>
    </lineage>
</organism>
<dbReference type="HOGENOM" id="CLU_171738_1_0_3"/>